<evidence type="ECO:0000313" key="2">
    <source>
        <dbReference type="EMBL" id="PZX57015.1"/>
    </source>
</evidence>
<protein>
    <submittedName>
        <fullName evidence="2">AlpA family transcriptional regulator</fullName>
    </submittedName>
    <submittedName>
        <fullName evidence="3">Helix-turn-helix domain-containing protein</fullName>
    </submittedName>
</protein>
<dbReference type="EMBL" id="VORV01000001">
    <property type="protein sequence ID" value="TXD79918.1"/>
    <property type="molecule type" value="Genomic_DNA"/>
</dbReference>
<dbReference type="GO" id="GO:0003677">
    <property type="term" value="F:DNA binding"/>
    <property type="evidence" value="ECO:0007669"/>
    <property type="project" value="InterPro"/>
</dbReference>
<dbReference type="OrthoDB" id="597977at2"/>
<evidence type="ECO:0000313" key="4">
    <source>
        <dbReference type="Proteomes" id="UP000249115"/>
    </source>
</evidence>
<dbReference type="Proteomes" id="UP000249115">
    <property type="component" value="Unassembled WGS sequence"/>
</dbReference>
<comment type="caution">
    <text evidence="2">The sequence shown here is derived from an EMBL/GenBank/DDBJ whole genome shotgun (WGS) entry which is preliminary data.</text>
</comment>
<sequence>MKSDNPFESLSLELKEGFSLLLDEIKKSNHSASEKTKSEEILTVKEAAEFLNLSIYSIYAKTSRKEIPYHKSGRKLHFFKVDLINWIRKAKIKTNAEIEEEAQDYLQNQKNRSSRKSRI</sequence>
<gene>
    <name evidence="3" type="ORF">ESW18_01945</name>
    <name evidence="2" type="ORF">LV84_02146</name>
</gene>
<reference evidence="2 4" key="1">
    <citation type="submission" date="2018-06" db="EMBL/GenBank/DDBJ databases">
        <title>Genomic Encyclopedia of Archaeal and Bacterial Type Strains, Phase II (KMG-II): from individual species to whole genera.</title>
        <authorList>
            <person name="Goeker M."/>
        </authorList>
    </citation>
    <scope>NUCLEOTIDE SEQUENCE [LARGE SCALE GENOMIC DNA]</scope>
    <source>
        <strain evidence="2 4">DSM 22686</strain>
    </source>
</reference>
<evidence type="ECO:0000313" key="3">
    <source>
        <dbReference type="EMBL" id="TXD79918.1"/>
    </source>
</evidence>
<dbReference type="NCBIfam" id="TIGR01764">
    <property type="entry name" value="excise"/>
    <property type="match status" value="1"/>
</dbReference>
<keyword evidence="5" id="KW-1185">Reference proteome</keyword>
<proteinExistence type="predicted"/>
<dbReference type="AlphaFoldDB" id="A0A2W7S1K0"/>
<feature type="domain" description="Helix-turn-helix" evidence="1">
    <location>
        <begin position="42"/>
        <end position="89"/>
    </location>
</feature>
<reference evidence="3 5" key="2">
    <citation type="submission" date="2019-08" db="EMBL/GenBank/DDBJ databases">
        <title>Genome of Algoriphagus ratkowskyi IC026.</title>
        <authorList>
            <person name="Bowman J.P."/>
        </authorList>
    </citation>
    <scope>NUCLEOTIDE SEQUENCE [LARGE SCALE GENOMIC DNA]</scope>
    <source>
        <strain evidence="3 5">IC026</strain>
    </source>
</reference>
<dbReference type="InterPro" id="IPR041657">
    <property type="entry name" value="HTH_17"/>
</dbReference>
<organism evidence="2 4">
    <name type="scientific">Algoriphagus ratkowskyi</name>
    <dbReference type="NCBI Taxonomy" id="57028"/>
    <lineage>
        <taxon>Bacteria</taxon>
        <taxon>Pseudomonadati</taxon>
        <taxon>Bacteroidota</taxon>
        <taxon>Cytophagia</taxon>
        <taxon>Cytophagales</taxon>
        <taxon>Cyclobacteriaceae</taxon>
        <taxon>Algoriphagus</taxon>
    </lineage>
</organism>
<evidence type="ECO:0000313" key="5">
    <source>
        <dbReference type="Proteomes" id="UP000321927"/>
    </source>
</evidence>
<evidence type="ECO:0000259" key="1">
    <source>
        <dbReference type="Pfam" id="PF12728"/>
    </source>
</evidence>
<name>A0A2W7S1K0_9BACT</name>
<dbReference type="Pfam" id="PF12728">
    <property type="entry name" value="HTH_17"/>
    <property type="match status" value="1"/>
</dbReference>
<dbReference type="Proteomes" id="UP000321927">
    <property type="component" value="Unassembled WGS sequence"/>
</dbReference>
<dbReference type="RefSeq" id="WP_086501466.1">
    <property type="nucleotide sequence ID" value="NZ_MSSV01000008.1"/>
</dbReference>
<dbReference type="EMBL" id="QKZU01000007">
    <property type="protein sequence ID" value="PZX57015.1"/>
    <property type="molecule type" value="Genomic_DNA"/>
</dbReference>
<accession>A0A2W7S1K0</accession>
<dbReference type="InterPro" id="IPR010093">
    <property type="entry name" value="SinI_DNA-bd"/>
</dbReference>